<evidence type="ECO:0000313" key="7">
    <source>
        <dbReference type="EMBL" id="MBB4963909.1"/>
    </source>
</evidence>
<dbReference type="GO" id="GO:0019646">
    <property type="term" value="P:aerobic electron transport chain"/>
    <property type="evidence" value="ECO:0007669"/>
    <property type="project" value="TreeGrafter"/>
</dbReference>
<comment type="caution">
    <text evidence="7">The sequence shown here is derived from an EMBL/GenBank/DDBJ whole genome shotgun (WGS) entry which is preliminary data.</text>
</comment>
<reference evidence="7 8" key="1">
    <citation type="submission" date="2020-08" db="EMBL/GenBank/DDBJ databases">
        <title>Sequencing the genomes of 1000 actinobacteria strains.</title>
        <authorList>
            <person name="Klenk H.-P."/>
        </authorList>
    </citation>
    <scope>NUCLEOTIDE SEQUENCE [LARGE SCALE GENOMIC DNA]</scope>
    <source>
        <strain evidence="7 8">DSM 45084</strain>
    </source>
</reference>
<evidence type="ECO:0000256" key="3">
    <source>
        <dbReference type="ARBA" id="ARBA00022630"/>
    </source>
</evidence>
<gene>
    <name evidence="7" type="ORF">F4559_001268</name>
</gene>
<evidence type="ECO:0000313" key="8">
    <source>
        <dbReference type="Proteomes" id="UP000542674"/>
    </source>
</evidence>
<dbReference type="EMBL" id="JACHJS010000001">
    <property type="protein sequence ID" value="MBB4963909.1"/>
    <property type="molecule type" value="Genomic_DNA"/>
</dbReference>
<accession>A0A7W7SZQ9</accession>
<evidence type="ECO:0000256" key="4">
    <source>
        <dbReference type="ARBA" id="ARBA00022827"/>
    </source>
</evidence>
<dbReference type="PANTHER" id="PTHR42913">
    <property type="entry name" value="APOPTOSIS-INDUCING FACTOR 1"/>
    <property type="match status" value="1"/>
</dbReference>
<name>A0A7W7SZQ9_9PSEU</name>
<dbReference type="AlphaFoldDB" id="A0A7W7SZQ9"/>
<organism evidence="7 8">
    <name type="scientific">Saccharothrix violaceirubra</name>
    <dbReference type="NCBI Taxonomy" id="413306"/>
    <lineage>
        <taxon>Bacteria</taxon>
        <taxon>Bacillati</taxon>
        <taxon>Actinomycetota</taxon>
        <taxon>Actinomycetes</taxon>
        <taxon>Pseudonocardiales</taxon>
        <taxon>Pseudonocardiaceae</taxon>
        <taxon>Saccharothrix</taxon>
    </lineage>
</organism>
<evidence type="ECO:0000256" key="2">
    <source>
        <dbReference type="ARBA" id="ARBA00005272"/>
    </source>
</evidence>
<dbReference type="PANTHER" id="PTHR42913:SF3">
    <property type="entry name" value="64 KDA MITOCHONDRIAL NADH DEHYDROGENASE (EUROFUNG)"/>
    <property type="match status" value="1"/>
</dbReference>
<dbReference type="Proteomes" id="UP000542674">
    <property type="component" value="Unassembled WGS sequence"/>
</dbReference>
<dbReference type="PRINTS" id="PR00469">
    <property type="entry name" value="PNDRDTASEII"/>
</dbReference>
<dbReference type="InterPro" id="IPR023753">
    <property type="entry name" value="FAD/NAD-binding_dom"/>
</dbReference>
<comment type="cofactor">
    <cofactor evidence="1">
        <name>FAD</name>
        <dbReference type="ChEBI" id="CHEBI:57692"/>
    </cofactor>
</comment>
<keyword evidence="5" id="KW-0560">Oxidoreductase</keyword>
<evidence type="ECO:0000256" key="5">
    <source>
        <dbReference type="ARBA" id="ARBA00023002"/>
    </source>
</evidence>
<proteinExistence type="inferred from homology"/>
<dbReference type="SUPFAM" id="SSF51905">
    <property type="entry name" value="FAD/NAD(P)-binding domain"/>
    <property type="match status" value="1"/>
</dbReference>
<sequence>MAEHIVVVGGGYTGLAAAKLLARWTEAEVTLVNDRDRFVERVRLHEFAAGRTPHDLPLTGLLDGTGVRLVVDRVTRIDADTREITLETGRLHYDRLVYALGSRADLDSVPGAREHAFTVATREEAERLRVNLTTARSVVVIGGGLTGIEAAAELAEAHPHLAVTLATGGVFGGALSAKGRRHLRRVFDRLGVTVVDDARVTEVRADGVVLADREITADTVVWTAGFRVPDLAREAGFEVDGRGRLVVDGTLSSVSHPEVIGVGDAAAVHRPDGLELRMACATGLPTTQYAIRTVAARLSGRVSKPLRFGYALQCVSLGRRDGLIQFVRGDDSPRELVLTGRLAARVKEAVVRGTVLFERHPTIPTSF</sequence>
<dbReference type="PRINTS" id="PR00368">
    <property type="entry name" value="FADPNR"/>
</dbReference>
<protein>
    <submittedName>
        <fullName evidence="7">NADH dehydrogenase FAD-containing subunit</fullName>
    </submittedName>
</protein>
<keyword evidence="4" id="KW-0274">FAD</keyword>
<evidence type="ECO:0000256" key="1">
    <source>
        <dbReference type="ARBA" id="ARBA00001974"/>
    </source>
</evidence>
<comment type="similarity">
    <text evidence="2">Belongs to the NADH dehydrogenase family.</text>
</comment>
<dbReference type="GO" id="GO:0003955">
    <property type="term" value="F:NAD(P)H dehydrogenase (quinone) activity"/>
    <property type="evidence" value="ECO:0007669"/>
    <property type="project" value="TreeGrafter"/>
</dbReference>
<dbReference type="Pfam" id="PF07992">
    <property type="entry name" value="Pyr_redox_2"/>
    <property type="match status" value="1"/>
</dbReference>
<feature type="domain" description="FAD/NAD(P)-binding" evidence="6">
    <location>
        <begin position="4"/>
        <end position="275"/>
    </location>
</feature>
<keyword evidence="3" id="KW-0285">Flavoprotein</keyword>
<dbReference type="InterPro" id="IPR051169">
    <property type="entry name" value="NADH-Q_oxidoreductase"/>
</dbReference>
<keyword evidence="8" id="KW-1185">Reference proteome</keyword>
<dbReference type="InterPro" id="IPR036188">
    <property type="entry name" value="FAD/NAD-bd_sf"/>
</dbReference>
<dbReference type="RefSeq" id="WP_184666643.1">
    <property type="nucleotide sequence ID" value="NZ_BAABAI010000025.1"/>
</dbReference>
<dbReference type="Gene3D" id="3.50.50.100">
    <property type="match status" value="1"/>
</dbReference>
<evidence type="ECO:0000259" key="6">
    <source>
        <dbReference type="Pfam" id="PF07992"/>
    </source>
</evidence>